<dbReference type="NCBIfam" id="NF041644">
    <property type="entry name" value="CBO0543_fam"/>
    <property type="match status" value="1"/>
</dbReference>
<evidence type="ECO:0000313" key="3">
    <source>
        <dbReference type="Proteomes" id="UP000031967"/>
    </source>
</evidence>
<protein>
    <submittedName>
        <fullName evidence="2">Uncharacterized protein</fullName>
    </submittedName>
</protein>
<feature type="transmembrane region" description="Helical" evidence="1">
    <location>
        <begin position="153"/>
        <end position="170"/>
    </location>
</feature>
<dbReference type="Proteomes" id="UP000031967">
    <property type="component" value="Unassembled WGS sequence"/>
</dbReference>
<evidence type="ECO:0000313" key="2">
    <source>
        <dbReference type="EMBL" id="KIL42350.1"/>
    </source>
</evidence>
<gene>
    <name evidence="2" type="ORF">SD70_01515</name>
</gene>
<comment type="caution">
    <text evidence="2">The sequence shown here is derived from an EMBL/GenBank/DDBJ whole genome shotgun (WGS) entry which is preliminary data.</text>
</comment>
<feature type="transmembrane region" description="Helical" evidence="1">
    <location>
        <begin position="58"/>
        <end position="75"/>
    </location>
</feature>
<dbReference type="InterPro" id="IPR048147">
    <property type="entry name" value="CBO0543-like"/>
</dbReference>
<keyword evidence="1" id="KW-0812">Transmembrane</keyword>
<keyword evidence="1" id="KW-1133">Transmembrane helix</keyword>
<evidence type="ECO:0000256" key="1">
    <source>
        <dbReference type="SAM" id="Phobius"/>
    </source>
</evidence>
<dbReference type="EMBL" id="JXAK01000002">
    <property type="protein sequence ID" value="KIL42350.1"/>
    <property type="molecule type" value="Genomic_DNA"/>
</dbReference>
<feature type="transmembrane region" description="Helical" evidence="1">
    <location>
        <begin position="30"/>
        <end position="49"/>
    </location>
</feature>
<reference evidence="2 3" key="1">
    <citation type="submission" date="2014-12" db="EMBL/GenBank/DDBJ databases">
        <title>Draft genome sequence of Paenibacillus kamchatkensis strain B-2647.</title>
        <authorList>
            <person name="Karlyshev A.V."/>
            <person name="Kudryashova E.B."/>
        </authorList>
    </citation>
    <scope>NUCLEOTIDE SEQUENCE [LARGE SCALE GENOMIC DNA]</scope>
    <source>
        <strain evidence="2 3">VKM B-2647</strain>
    </source>
</reference>
<sequence length="182" mass="21532">MGKIDDNADRITALIHQATVMWLNDIVFTWRWWLAFMLTFMPWLLWLIYRKKNSADRLLYVALTVMMVSVILNVVGDQFGLWHYRYNLVPIMPTYFPWDFTVLPVAVITALQIKPRANPWLKGAIFASVSAFVGEPFFQWIGVYRLVHWRPVYSLPIYVAIYMLANWMLVRRNRFAPLDDTP</sequence>
<accession>A0ABR5AN11</accession>
<feature type="transmembrane region" description="Helical" evidence="1">
    <location>
        <begin position="120"/>
        <end position="141"/>
    </location>
</feature>
<organism evidence="2 3">
    <name type="scientific">Gordoniibacillus kamchatkensis</name>
    <dbReference type="NCBI Taxonomy" id="1590651"/>
    <lineage>
        <taxon>Bacteria</taxon>
        <taxon>Bacillati</taxon>
        <taxon>Bacillota</taxon>
        <taxon>Bacilli</taxon>
        <taxon>Bacillales</taxon>
        <taxon>Paenibacillaceae</taxon>
        <taxon>Gordoniibacillus</taxon>
    </lineage>
</organism>
<keyword evidence="1" id="KW-0472">Membrane</keyword>
<proteinExistence type="predicted"/>
<keyword evidence="3" id="KW-1185">Reference proteome</keyword>
<feature type="transmembrane region" description="Helical" evidence="1">
    <location>
        <begin position="95"/>
        <end position="113"/>
    </location>
</feature>
<name>A0ABR5AN11_9BACL</name>